<protein>
    <recommendedName>
        <fullName evidence="3">Transposase InsH N-terminal domain-containing protein</fullName>
    </recommendedName>
</protein>
<gene>
    <name evidence="1" type="ORF">CP49_08855</name>
</gene>
<comment type="caution">
    <text evidence="1">The sequence shown here is derived from an EMBL/GenBank/DDBJ whole genome shotgun (WGS) entry which is preliminary data.</text>
</comment>
<reference evidence="1 2" key="1">
    <citation type="submission" date="2014-03" db="EMBL/GenBank/DDBJ databases">
        <title>Bradyrhizobium valentinum sp. nov., isolated from effective nodules of Lupinus mariae-josephae, a lupine endemic of basic-lime soils in Eastern Spain.</title>
        <authorList>
            <person name="Duran D."/>
            <person name="Rey L."/>
            <person name="Navarro A."/>
            <person name="Busquets A."/>
            <person name="Imperial J."/>
            <person name="Ruiz-Argueso T."/>
        </authorList>
    </citation>
    <scope>NUCLEOTIDE SEQUENCE [LARGE SCALE GENOMIC DNA]</scope>
    <source>
        <strain evidence="1 2">LmjM3</strain>
    </source>
</reference>
<evidence type="ECO:0000313" key="2">
    <source>
        <dbReference type="Proteomes" id="UP000051913"/>
    </source>
</evidence>
<keyword evidence="2" id="KW-1185">Reference proteome</keyword>
<evidence type="ECO:0008006" key="3">
    <source>
        <dbReference type="Google" id="ProtNLM"/>
    </source>
</evidence>
<proteinExistence type="predicted"/>
<organism evidence="1 2">
    <name type="scientific">Bradyrhizobium valentinum</name>
    <dbReference type="NCBI Taxonomy" id="1518501"/>
    <lineage>
        <taxon>Bacteria</taxon>
        <taxon>Pseudomonadati</taxon>
        <taxon>Pseudomonadota</taxon>
        <taxon>Alphaproteobacteria</taxon>
        <taxon>Hyphomicrobiales</taxon>
        <taxon>Nitrobacteraceae</taxon>
        <taxon>Bradyrhizobium</taxon>
    </lineage>
</organism>
<name>A0A0R3LYL0_9BRAD</name>
<accession>A0A0R3LYL0</accession>
<evidence type="ECO:0000313" key="1">
    <source>
        <dbReference type="EMBL" id="KRR12763.1"/>
    </source>
</evidence>
<sequence>MQSSRRFEREAGRNVEVMWLLGWLAPDHKTVADRGEIMQRTGLNLKPIAAEKFGHFAIEFVHS</sequence>
<dbReference type="AlphaFoldDB" id="A0A0R3LYL0"/>
<dbReference type="EMBL" id="LLXX01000025">
    <property type="protein sequence ID" value="KRR12763.1"/>
    <property type="molecule type" value="Genomic_DNA"/>
</dbReference>
<dbReference type="Proteomes" id="UP000051913">
    <property type="component" value="Unassembled WGS sequence"/>
</dbReference>